<name>A0A854D5Q8_ACTNA</name>
<dbReference type="Proteomes" id="UP000187035">
    <property type="component" value="Unassembled WGS sequence"/>
</dbReference>
<dbReference type="GO" id="GO:0016020">
    <property type="term" value="C:membrane"/>
    <property type="evidence" value="ECO:0007669"/>
    <property type="project" value="InterPro"/>
</dbReference>
<evidence type="ECO:0000313" key="3">
    <source>
        <dbReference type="Proteomes" id="UP000187035"/>
    </source>
</evidence>
<reference evidence="2 3" key="1">
    <citation type="submission" date="2016-12" db="EMBL/GenBank/DDBJ databases">
        <title>Genomic comparison of strains in the 'Actinomyces naeslundii' group.</title>
        <authorList>
            <person name="Mughal S.R."/>
            <person name="Do T."/>
            <person name="Gilbert S.C."/>
            <person name="Witherden E.A."/>
            <person name="Didelot X."/>
            <person name="Beighton D."/>
        </authorList>
    </citation>
    <scope>NUCLEOTIDE SEQUENCE [LARGE SCALE GENOMIC DNA]</scope>
    <source>
        <strain evidence="2 3">NCTC 10301</strain>
    </source>
</reference>
<accession>A0A854D5Q8</accession>
<feature type="transmembrane region" description="Helical" evidence="1">
    <location>
        <begin position="71"/>
        <end position="94"/>
    </location>
</feature>
<feature type="transmembrane region" description="Helical" evidence="1">
    <location>
        <begin position="6"/>
        <end position="28"/>
    </location>
</feature>
<comment type="caution">
    <text evidence="2">The sequence shown here is derived from an EMBL/GenBank/DDBJ whole genome shotgun (WGS) entry which is preliminary data.</text>
</comment>
<keyword evidence="1" id="KW-0812">Transmembrane</keyword>
<keyword evidence="1" id="KW-1133">Transmembrane helix</keyword>
<dbReference type="GeneID" id="64255145"/>
<dbReference type="InterPro" id="IPR003425">
    <property type="entry name" value="CCB3/YggT"/>
</dbReference>
<protein>
    <submittedName>
        <fullName evidence="2">YggT family protein</fullName>
    </submittedName>
</protein>
<keyword evidence="1" id="KW-0472">Membrane</keyword>
<dbReference type="Pfam" id="PF02325">
    <property type="entry name" value="CCB3_YggT"/>
    <property type="match status" value="1"/>
</dbReference>
<sequence>MTLVSLLASILSSILSLYFLILLVRVVLDWIQVFARQWRPQGVVLVLANFVYALTDPPLRLIRRWVPMARLGGVGIDLSFLVLVFGIWIIQWFLRLLVSLLT</sequence>
<dbReference type="RefSeq" id="WP_003779834.1">
    <property type="nucleotide sequence ID" value="NZ_CAJPQD010000046.1"/>
</dbReference>
<gene>
    <name evidence="2" type="ORF">BKH33_11940</name>
</gene>
<dbReference type="EMBL" id="MSRR01000031">
    <property type="protein sequence ID" value="OMG32301.1"/>
    <property type="molecule type" value="Genomic_DNA"/>
</dbReference>
<dbReference type="AlphaFoldDB" id="A0A854D5Q8"/>
<organism evidence="2 3">
    <name type="scientific">Actinomyces naeslundii</name>
    <dbReference type="NCBI Taxonomy" id="1655"/>
    <lineage>
        <taxon>Bacteria</taxon>
        <taxon>Bacillati</taxon>
        <taxon>Actinomycetota</taxon>
        <taxon>Actinomycetes</taxon>
        <taxon>Actinomycetales</taxon>
        <taxon>Actinomycetaceae</taxon>
        <taxon>Actinomyces</taxon>
    </lineage>
</organism>
<evidence type="ECO:0000313" key="2">
    <source>
        <dbReference type="EMBL" id="OMG32301.1"/>
    </source>
</evidence>
<proteinExistence type="predicted"/>
<evidence type="ECO:0000256" key="1">
    <source>
        <dbReference type="SAM" id="Phobius"/>
    </source>
</evidence>